<dbReference type="OrthoDB" id="10639259at2759"/>
<sequence>MGNQNHRQQSGSLLYPRNGQQQRNTTNNNMNNFKKDHTYNTPHPNQPQASSNDDTNQRITQLELQVKQLMNKIKTMEEEKSNMDTKISNINHNYNTLESSITDIRSRLDKYDNILQQLTTNITILSEKVTSTPKRPSKVVKRTTPYDKTSYDATKAKYNLRSNKQARVSADDSKSFPPTDDDTDIQDDAVMSDGAVFEGIIQPNTDDHISEKQFSVKSYNPLNLLPSFNASSSR</sequence>
<evidence type="ECO:0000313" key="3">
    <source>
        <dbReference type="Proteomes" id="UP000684084"/>
    </source>
</evidence>
<reference evidence="2" key="1">
    <citation type="submission" date="2020-05" db="EMBL/GenBank/DDBJ databases">
        <authorList>
            <person name="Rincon C."/>
            <person name="Sanders R I."/>
            <person name="Robbins C."/>
            <person name="Chaturvedi A."/>
        </authorList>
    </citation>
    <scope>NUCLEOTIDE SEQUENCE</scope>
    <source>
        <strain evidence="2">CHB12</strain>
    </source>
</reference>
<dbReference type="Proteomes" id="UP000684084">
    <property type="component" value="Unassembled WGS sequence"/>
</dbReference>
<protein>
    <submittedName>
        <fullName evidence="2">Uncharacterized protein</fullName>
    </submittedName>
</protein>
<dbReference type="EMBL" id="CAGKOT010000044">
    <property type="protein sequence ID" value="CAB5381549.1"/>
    <property type="molecule type" value="Genomic_DNA"/>
</dbReference>
<feature type="region of interest" description="Disordered" evidence="1">
    <location>
        <begin position="163"/>
        <end position="188"/>
    </location>
</feature>
<evidence type="ECO:0000256" key="1">
    <source>
        <dbReference type="SAM" id="MobiDB-lite"/>
    </source>
</evidence>
<feature type="region of interest" description="Disordered" evidence="1">
    <location>
        <begin position="1"/>
        <end position="55"/>
    </location>
</feature>
<accession>A0A915ZNY4</accession>
<evidence type="ECO:0000313" key="2">
    <source>
        <dbReference type="EMBL" id="CAB5381549.1"/>
    </source>
</evidence>
<organism evidence="2 3">
    <name type="scientific">Rhizophagus irregularis</name>
    <dbReference type="NCBI Taxonomy" id="588596"/>
    <lineage>
        <taxon>Eukaryota</taxon>
        <taxon>Fungi</taxon>
        <taxon>Fungi incertae sedis</taxon>
        <taxon>Mucoromycota</taxon>
        <taxon>Glomeromycotina</taxon>
        <taxon>Glomeromycetes</taxon>
        <taxon>Glomerales</taxon>
        <taxon>Glomeraceae</taxon>
        <taxon>Rhizophagus</taxon>
    </lineage>
</organism>
<dbReference type="AlphaFoldDB" id="A0A915ZNY4"/>
<comment type="caution">
    <text evidence="2">The sequence shown here is derived from an EMBL/GenBank/DDBJ whole genome shotgun (WGS) entry which is preliminary data.</text>
</comment>
<feature type="compositionally biased region" description="Polar residues" evidence="1">
    <location>
        <begin position="1"/>
        <end position="12"/>
    </location>
</feature>
<feature type="compositionally biased region" description="Low complexity" evidence="1">
    <location>
        <begin position="17"/>
        <end position="32"/>
    </location>
</feature>
<proteinExistence type="predicted"/>
<name>A0A915ZNY4_9GLOM</name>
<feature type="compositionally biased region" description="Polar residues" evidence="1">
    <location>
        <begin position="39"/>
        <end position="55"/>
    </location>
</feature>
<gene>
    <name evidence="2" type="ORF">CHRIB12_LOCUS17592</name>
</gene>